<name>A0ABP9MY94_9GAMM</name>
<dbReference type="Pfam" id="PF21980">
    <property type="entry name" value="MksE"/>
    <property type="match status" value="1"/>
</dbReference>
<dbReference type="InterPro" id="IPR053841">
    <property type="entry name" value="MksE"/>
</dbReference>
<dbReference type="EMBL" id="BAABHY010000001">
    <property type="protein sequence ID" value="GAA5104400.1"/>
    <property type="molecule type" value="Genomic_DNA"/>
</dbReference>
<reference evidence="2" key="1">
    <citation type="journal article" date="2019" name="Int. J. Syst. Evol. Microbiol.">
        <title>The Global Catalogue of Microorganisms (GCM) 10K type strain sequencing project: providing services to taxonomists for standard genome sequencing and annotation.</title>
        <authorList>
            <consortium name="The Broad Institute Genomics Platform"/>
            <consortium name="The Broad Institute Genome Sequencing Center for Infectious Disease"/>
            <person name="Wu L."/>
            <person name="Ma J."/>
        </authorList>
    </citation>
    <scope>NUCLEOTIDE SEQUENCE [LARGE SCALE GENOMIC DNA]</scope>
    <source>
        <strain evidence="2">JCM 18050</strain>
    </source>
</reference>
<evidence type="ECO:0000313" key="2">
    <source>
        <dbReference type="Proteomes" id="UP001500171"/>
    </source>
</evidence>
<proteinExistence type="predicted"/>
<protein>
    <submittedName>
        <fullName evidence="1">Uncharacterized protein</fullName>
    </submittedName>
</protein>
<keyword evidence="2" id="KW-1185">Reference proteome</keyword>
<sequence>MINKAKSQEIYSEFINGKVINDFITLDGQLQQNPLYEELFKHYDAIYQELYSNIGFELVMKPGFMFIRNMTNNDQLSDVALKIHALLTVLGRGVQIQGYEFEIMTTHEAGINEQLIKLIETEEMKEILIACEIKDPLEKAINNILVKRNIAYRNSKGSLVLSSAGKAFFEEVFGEL</sequence>
<dbReference type="RefSeq" id="WP_345487808.1">
    <property type="nucleotide sequence ID" value="NZ_BAABHY010000001.1"/>
</dbReference>
<accession>A0ABP9MY94</accession>
<organism evidence="1 2">
    <name type="scientific">Orbus sasakiae</name>
    <dbReference type="NCBI Taxonomy" id="1078475"/>
    <lineage>
        <taxon>Bacteria</taxon>
        <taxon>Pseudomonadati</taxon>
        <taxon>Pseudomonadota</taxon>
        <taxon>Gammaproteobacteria</taxon>
        <taxon>Orbales</taxon>
        <taxon>Orbaceae</taxon>
        <taxon>Orbus</taxon>
    </lineage>
</organism>
<comment type="caution">
    <text evidence="1">The sequence shown here is derived from an EMBL/GenBank/DDBJ whole genome shotgun (WGS) entry which is preliminary data.</text>
</comment>
<gene>
    <name evidence="1" type="ORF">GCM10023211_01980</name>
</gene>
<evidence type="ECO:0000313" key="1">
    <source>
        <dbReference type="EMBL" id="GAA5104400.1"/>
    </source>
</evidence>
<dbReference type="Proteomes" id="UP001500171">
    <property type="component" value="Unassembled WGS sequence"/>
</dbReference>